<comment type="similarity">
    <text evidence="9">Belongs to the carbohydrate kinase PfkB family. Ribokinase subfamily.</text>
</comment>
<protein>
    <recommendedName>
        <fullName evidence="9">Ribokinase</fullName>
        <shortName evidence="9">RK</shortName>
        <ecNumber evidence="9">2.7.1.15</ecNumber>
    </recommendedName>
</protein>
<dbReference type="InterPro" id="IPR011877">
    <property type="entry name" value="Ribokinase"/>
</dbReference>
<name>A0A7I8D1C3_9FIRM</name>
<dbReference type="GO" id="GO:0005737">
    <property type="term" value="C:cytoplasm"/>
    <property type="evidence" value="ECO:0007669"/>
    <property type="project" value="UniProtKB-SubCell"/>
</dbReference>
<evidence type="ECO:0000256" key="7">
    <source>
        <dbReference type="ARBA" id="ARBA00022958"/>
    </source>
</evidence>
<feature type="binding site" evidence="9">
    <location>
        <begin position="211"/>
        <end position="216"/>
    </location>
    <ligand>
        <name>ATP</name>
        <dbReference type="ChEBI" id="CHEBI:30616"/>
    </ligand>
</feature>
<feature type="domain" description="Carbohydrate kinase PfkB" evidence="10">
    <location>
        <begin position="3"/>
        <end position="285"/>
    </location>
</feature>
<dbReference type="Pfam" id="PF00294">
    <property type="entry name" value="PfkB"/>
    <property type="match status" value="1"/>
</dbReference>
<dbReference type="GO" id="GO:0019303">
    <property type="term" value="P:D-ribose catabolic process"/>
    <property type="evidence" value="ECO:0007669"/>
    <property type="project" value="UniProtKB-UniRule"/>
</dbReference>
<dbReference type="RefSeq" id="WP_090264137.1">
    <property type="nucleotide sequence ID" value="NZ_BAABYT010000001.1"/>
</dbReference>
<feature type="binding site" evidence="9">
    <location>
        <begin position="38"/>
        <end position="42"/>
    </location>
    <ligand>
        <name>substrate</name>
    </ligand>
</feature>
<evidence type="ECO:0000256" key="6">
    <source>
        <dbReference type="ARBA" id="ARBA00022842"/>
    </source>
</evidence>
<keyword evidence="12" id="KW-1185">Reference proteome</keyword>
<dbReference type="GO" id="GO:0005524">
    <property type="term" value="F:ATP binding"/>
    <property type="evidence" value="ECO:0007669"/>
    <property type="project" value="UniProtKB-UniRule"/>
</dbReference>
<feature type="binding site" evidence="9">
    <location>
        <begin position="242"/>
        <end position="243"/>
    </location>
    <ligand>
        <name>ATP</name>
        <dbReference type="ChEBI" id="CHEBI:30616"/>
    </ligand>
</feature>
<comment type="catalytic activity">
    <reaction evidence="9">
        <text>D-ribose + ATP = D-ribose 5-phosphate + ADP + H(+)</text>
        <dbReference type="Rhea" id="RHEA:13697"/>
        <dbReference type="ChEBI" id="CHEBI:15378"/>
        <dbReference type="ChEBI" id="CHEBI:30616"/>
        <dbReference type="ChEBI" id="CHEBI:47013"/>
        <dbReference type="ChEBI" id="CHEBI:78346"/>
        <dbReference type="ChEBI" id="CHEBI:456216"/>
        <dbReference type="EC" id="2.7.1.15"/>
    </reaction>
</comment>
<proteinExistence type="inferred from homology"/>
<evidence type="ECO:0000313" key="12">
    <source>
        <dbReference type="Proteomes" id="UP000593890"/>
    </source>
</evidence>
<dbReference type="EMBL" id="AP023321">
    <property type="protein sequence ID" value="BCI59492.1"/>
    <property type="molecule type" value="Genomic_DNA"/>
</dbReference>
<comment type="subcellular location">
    <subcellularLocation>
        <location evidence="9">Cytoplasm</location>
    </subcellularLocation>
</comment>
<keyword evidence="1 9" id="KW-0808">Transferase</keyword>
<dbReference type="PANTHER" id="PTHR10584:SF166">
    <property type="entry name" value="RIBOKINASE"/>
    <property type="match status" value="1"/>
</dbReference>
<keyword evidence="2 9" id="KW-0479">Metal-binding</keyword>
<keyword evidence="3 9" id="KW-0547">Nucleotide-binding</keyword>
<keyword evidence="5 9" id="KW-0067">ATP-binding</keyword>
<dbReference type="EC" id="2.7.1.15" evidence="9"/>
<dbReference type="GO" id="GO:0046872">
    <property type="term" value="F:metal ion binding"/>
    <property type="evidence" value="ECO:0007669"/>
    <property type="project" value="UniProtKB-KW"/>
</dbReference>
<feature type="binding site" evidence="9">
    <location>
        <position position="273"/>
    </location>
    <ligand>
        <name>K(+)</name>
        <dbReference type="ChEBI" id="CHEBI:29103"/>
    </ligand>
</feature>
<dbReference type="GO" id="GO:0004747">
    <property type="term" value="F:ribokinase activity"/>
    <property type="evidence" value="ECO:0007669"/>
    <property type="project" value="UniProtKB-UniRule"/>
</dbReference>
<feature type="binding site" evidence="9">
    <location>
        <begin position="10"/>
        <end position="12"/>
    </location>
    <ligand>
        <name>substrate</name>
    </ligand>
</feature>
<feature type="binding site" evidence="9">
    <location>
        <position position="282"/>
    </location>
    <ligand>
        <name>K(+)</name>
        <dbReference type="ChEBI" id="CHEBI:29103"/>
    </ligand>
</feature>
<feature type="binding site" evidence="9">
    <location>
        <position position="179"/>
    </location>
    <ligand>
        <name>ATP</name>
        <dbReference type="ChEBI" id="CHEBI:30616"/>
    </ligand>
</feature>
<gene>
    <name evidence="9 11" type="primary">rbsK</name>
    <name evidence="11" type="ORF">C12CBH8_01310</name>
</gene>
<dbReference type="InterPro" id="IPR011611">
    <property type="entry name" value="PfkB_dom"/>
</dbReference>
<keyword evidence="7 9" id="KW-0630">Potassium</keyword>
<evidence type="ECO:0000256" key="3">
    <source>
        <dbReference type="ARBA" id="ARBA00022741"/>
    </source>
</evidence>
<sequence>MKILNYGSLNIDYVYDVPHFVQPGETIHAPSRTIHCGGKGLNQSVALAKAGAKVYHAGRIGEDGGFLLETLKQEGIDTQFITVSQEPTGHAVIQVDAKGENAIVIYGGANRTITSREIAKVFEHFEAGDMLVLQNEINDLDLIMKTARERGMIVVFNPAPFDGQVLSLPLETVNLFVVNRQEGAALSGCTRAEDIVKGIVQKYPSSAVVLTLGSKGSLYYDGTRMLTQGIYNAPVIDTTGAGDTYIGYFAAMWAQGSEIQRAMDLASKASSIAVSHPGAAVSIPAMDEVQDTYLDAVSLEDGEIPLL</sequence>
<comment type="activity regulation">
    <text evidence="9">Activated by a monovalent cation that binds near, but not in, the active site. The most likely occupant of the site in vivo is potassium. Ion binding induces a conformational change that may alter substrate affinity.</text>
</comment>
<keyword evidence="4 9" id="KW-0418">Kinase</keyword>
<keyword evidence="8 9" id="KW-0119">Carbohydrate metabolism</keyword>
<comment type="pathway">
    <text evidence="9">Carbohydrate metabolism; D-ribose degradation; D-ribose 5-phosphate from beta-D-ribopyranose: step 2/2.</text>
</comment>
<dbReference type="CDD" id="cd01174">
    <property type="entry name" value="ribokinase"/>
    <property type="match status" value="1"/>
</dbReference>
<evidence type="ECO:0000256" key="2">
    <source>
        <dbReference type="ARBA" id="ARBA00022723"/>
    </source>
</evidence>
<comment type="caution">
    <text evidence="9">Lacks conserved residue(s) required for the propagation of feature annotation.</text>
</comment>
<dbReference type="HAMAP" id="MF_01987">
    <property type="entry name" value="Ribokinase"/>
    <property type="match status" value="1"/>
</dbReference>
<dbReference type="PRINTS" id="PR00990">
    <property type="entry name" value="RIBOKINASE"/>
</dbReference>
<dbReference type="Gene3D" id="3.40.1190.20">
    <property type="match status" value="1"/>
</dbReference>
<keyword evidence="6 9" id="KW-0460">Magnesium</keyword>
<feature type="binding site" evidence="9">
    <location>
        <position position="243"/>
    </location>
    <ligand>
        <name>substrate</name>
    </ligand>
</feature>
<evidence type="ECO:0000256" key="4">
    <source>
        <dbReference type="ARBA" id="ARBA00022777"/>
    </source>
</evidence>
<evidence type="ECO:0000313" key="11">
    <source>
        <dbReference type="EMBL" id="BCI59492.1"/>
    </source>
</evidence>
<dbReference type="UniPathway" id="UPA00916">
    <property type="reaction ID" value="UER00889"/>
</dbReference>
<feature type="binding site" evidence="9">
    <location>
        <position position="136"/>
    </location>
    <ligand>
        <name>substrate</name>
    </ligand>
</feature>
<organism evidence="11 12">
    <name type="scientific">Solibaculum mannosilyticum</name>
    <dbReference type="NCBI Taxonomy" id="2780922"/>
    <lineage>
        <taxon>Bacteria</taxon>
        <taxon>Bacillati</taxon>
        <taxon>Bacillota</taxon>
        <taxon>Clostridia</taxon>
        <taxon>Eubacteriales</taxon>
        <taxon>Oscillospiraceae</taxon>
        <taxon>Solibaculum</taxon>
    </lineage>
</organism>
<feature type="binding site" evidence="9">
    <location>
        <position position="237"/>
    </location>
    <ligand>
        <name>K(+)</name>
        <dbReference type="ChEBI" id="CHEBI:29103"/>
    </ligand>
</feature>
<evidence type="ECO:0000256" key="9">
    <source>
        <dbReference type="HAMAP-Rule" id="MF_01987"/>
    </source>
</evidence>
<evidence type="ECO:0000256" key="8">
    <source>
        <dbReference type="ARBA" id="ARBA00023277"/>
    </source>
</evidence>
<feature type="active site" description="Proton acceptor" evidence="9">
    <location>
        <position position="243"/>
    </location>
</feature>
<dbReference type="SUPFAM" id="SSF53613">
    <property type="entry name" value="Ribokinase-like"/>
    <property type="match status" value="1"/>
</dbReference>
<dbReference type="InterPro" id="IPR029056">
    <property type="entry name" value="Ribokinase-like"/>
</dbReference>
<reference evidence="12" key="1">
    <citation type="submission" date="2020-07" db="EMBL/GenBank/DDBJ databases">
        <title>Complete genome sequencing of Clostridia bacterium strain 12CBH8.</title>
        <authorList>
            <person name="Sakamoto M."/>
            <person name="Murakami T."/>
            <person name="Mori H."/>
        </authorList>
    </citation>
    <scope>NUCLEOTIDE SEQUENCE [LARGE SCALE GENOMIC DNA]</scope>
    <source>
        <strain evidence="12">12CBH8</strain>
    </source>
</reference>
<dbReference type="Proteomes" id="UP000593890">
    <property type="component" value="Chromosome"/>
</dbReference>
<feature type="binding site" evidence="9">
    <location>
        <position position="278"/>
    </location>
    <ligand>
        <name>K(+)</name>
        <dbReference type="ChEBI" id="CHEBI:29103"/>
    </ligand>
</feature>
<dbReference type="PANTHER" id="PTHR10584">
    <property type="entry name" value="SUGAR KINASE"/>
    <property type="match status" value="1"/>
</dbReference>
<evidence type="ECO:0000256" key="1">
    <source>
        <dbReference type="ARBA" id="ARBA00022679"/>
    </source>
</evidence>
<dbReference type="KEGG" id="sman:C12CBH8_01310"/>
<dbReference type="InterPro" id="IPR002139">
    <property type="entry name" value="Ribo/fructo_kinase"/>
</dbReference>
<evidence type="ECO:0000256" key="5">
    <source>
        <dbReference type="ARBA" id="ARBA00022840"/>
    </source>
</evidence>
<keyword evidence="9" id="KW-0963">Cytoplasm</keyword>
<comment type="cofactor">
    <cofactor evidence="9">
        <name>Mg(2+)</name>
        <dbReference type="ChEBI" id="CHEBI:18420"/>
    </cofactor>
    <text evidence="9">Requires a divalent cation, most likely magnesium in vivo, as an electrophilic catalyst to aid phosphoryl group transfer. It is the chelate of the metal and the nucleotide that is the actual substrate.</text>
</comment>
<evidence type="ECO:0000259" key="10">
    <source>
        <dbReference type="Pfam" id="PF00294"/>
    </source>
</evidence>
<dbReference type="AlphaFoldDB" id="A0A7I8D1C3"/>
<comment type="function">
    <text evidence="9">Catalyzes the phosphorylation of ribose at O-5 in a reaction requiring ATP and magnesium. The resulting D-ribose-5-phosphate can then be used either for sythesis of nucleotides, histidine, and tryptophan, or as a component of the pentose phosphate pathway.</text>
</comment>
<feature type="binding site" evidence="9">
    <location>
        <position position="239"/>
    </location>
    <ligand>
        <name>K(+)</name>
        <dbReference type="ChEBI" id="CHEBI:29103"/>
    </ligand>
</feature>
<feature type="binding site" evidence="9">
    <location>
        <position position="276"/>
    </location>
    <ligand>
        <name>K(+)</name>
        <dbReference type="ChEBI" id="CHEBI:29103"/>
    </ligand>
</feature>
<accession>A0A7I8D1C3</accession>
<comment type="subunit">
    <text evidence="9">Homodimer.</text>
</comment>